<evidence type="ECO:0000256" key="2">
    <source>
        <dbReference type="ARBA" id="ARBA00022603"/>
    </source>
</evidence>
<evidence type="ECO:0000256" key="4">
    <source>
        <dbReference type="ARBA" id="ARBA00022691"/>
    </source>
</evidence>
<keyword evidence="2 7" id="KW-0489">Methyltransferase</keyword>
<keyword evidence="8" id="KW-1185">Reference proteome</keyword>
<dbReference type="PANTHER" id="PTHR43667:SF1">
    <property type="entry name" value="CYCLOPROPANE-FATTY-ACYL-PHOSPHOLIPID SYNTHASE"/>
    <property type="match status" value="1"/>
</dbReference>
<feature type="domain" description="DUF7884" evidence="6">
    <location>
        <begin position="53"/>
        <end position="115"/>
    </location>
</feature>
<evidence type="ECO:0000259" key="6">
    <source>
        <dbReference type="Pfam" id="PF25371"/>
    </source>
</evidence>
<keyword evidence="3 7" id="KW-0808">Transferase</keyword>
<dbReference type="Gene3D" id="3.40.50.150">
    <property type="entry name" value="Vaccinia Virus protein VP39"/>
    <property type="match status" value="1"/>
</dbReference>
<dbReference type="RefSeq" id="WP_394841179.1">
    <property type="nucleotide sequence ID" value="NZ_CP089982.1"/>
</dbReference>
<evidence type="ECO:0000256" key="5">
    <source>
        <dbReference type="ARBA" id="ARBA00023098"/>
    </source>
</evidence>
<dbReference type="CDD" id="cd02440">
    <property type="entry name" value="AdoMet_MTases"/>
    <property type="match status" value="1"/>
</dbReference>
<dbReference type="Proteomes" id="UP001379533">
    <property type="component" value="Chromosome"/>
</dbReference>
<organism evidence="7 8">
    <name type="scientific">Pendulispora brunnea</name>
    <dbReference type="NCBI Taxonomy" id="2905690"/>
    <lineage>
        <taxon>Bacteria</taxon>
        <taxon>Pseudomonadati</taxon>
        <taxon>Myxococcota</taxon>
        <taxon>Myxococcia</taxon>
        <taxon>Myxococcales</taxon>
        <taxon>Sorangiineae</taxon>
        <taxon>Pendulisporaceae</taxon>
        <taxon>Pendulispora</taxon>
    </lineage>
</organism>
<dbReference type="EMBL" id="CP089982">
    <property type="protein sequence ID" value="WXA90565.1"/>
    <property type="molecule type" value="Genomic_DNA"/>
</dbReference>
<dbReference type="GO" id="GO:0032259">
    <property type="term" value="P:methylation"/>
    <property type="evidence" value="ECO:0007669"/>
    <property type="project" value="UniProtKB-KW"/>
</dbReference>
<dbReference type="InterPro" id="IPR057206">
    <property type="entry name" value="DUF7884"/>
</dbReference>
<dbReference type="InterPro" id="IPR029063">
    <property type="entry name" value="SAM-dependent_MTases_sf"/>
</dbReference>
<dbReference type="EC" id="2.1.1.-" evidence="7"/>
<comment type="similarity">
    <text evidence="1">Belongs to the CFA/CMAS family.</text>
</comment>
<keyword evidence="5" id="KW-0443">Lipid metabolism</keyword>
<dbReference type="PANTHER" id="PTHR43667">
    <property type="entry name" value="CYCLOPROPANE-FATTY-ACYL-PHOSPHOLIPID SYNTHASE"/>
    <property type="match status" value="1"/>
</dbReference>
<sequence length="426" mass="48525">MRLRDTFETLTTPRINGWNRTSSGVRASESSILDALQLRYDELVRRGALAELAPFGVRFPNGEARTYGPGVAASTIDVVNDEGRAALASLDDLAIAEAYMNGHLDFGGDLMELLKFRPLLRDRRVLRYLWATYLRAAVFGQVRADKKGIGSHYDIDSEFFELWLDKDIRSYSHGFFESDDEPIEKGMVRKFQYAIDACGLKPGDRVLDIGGGWGSFLQYAGEQGLHVTSVTISDSSYRYMTNLIAQKGLHHCSAHQVHLFEFDTQDRFDGIVNLGVTEHLPNYRATLRQYANLLKPGRRVYLDAYSGDRFAMGSVVTKWVFEGNTSPLHLPTYLKEVAHTDFDVALLQDDTHNYYLTCKKWAENLDAVSEEIARRWSPGLYRRFRLYLYGCARAFLDGLLGAHRMVLQHRPGLRTNRTRWGWRLSV</sequence>
<gene>
    <name evidence="7" type="ORF">LZC95_29425</name>
</gene>
<protein>
    <submittedName>
        <fullName evidence="7">Class I SAM-dependent methyltransferase</fullName>
        <ecNumber evidence="7">2.1.1.-</ecNumber>
    </submittedName>
</protein>
<reference evidence="7 8" key="1">
    <citation type="submission" date="2021-12" db="EMBL/GenBank/DDBJ databases">
        <title>Discovery of the Pendulisporaceae a myxobacterial family with distinct sporulation behavior and unique specialized metabolism.</title>
        <authorList>
            <person name="Garcia R."/>
            <person name="Popoff A."/>
            <person name="Bader C.D."/>
            <person name="Loehr J."/>
            <person name="Walesch S."/>
            <person name="Walt C."/>
            <person name="Boldt J."/>
            <person name="Bunk B."/>
            <person name="Haeckl F.J.F.P.J."/>
            <person name="Gunesch A.P."/>
            <person name="Birkelbach J."/>
            <person name="Nuebel U."/>
            <person name="Pietschmann T."/>
            <person name="Bach T."/>
            <person name="Mueller R."/>
        </authorList>
    </citation>
    <scope>NUCLEOTIDE SEQUENCE [LARGE SCALE GENOMIC DNA]</scope>
    <source>
        <strain evidence="7 8">MSr12523</strain>
    </source>
</reference>
<evidence type="ECO:0000313" key="8">
    <source>
        <dbReference type="Proteomes" id="UP001379533"/>
    </source>
</evidence>
<dbReference type="GO" id="GO:0008168">
    <property type="term" value="F:methyltransferase activity"/>
    <property type="evidence" value="ECO:0007669"/>
    <property type="project" value="UniProtKB-KW"/>
</dbReference>
<evidence type="ECO:0000256" key="1">
    <source>
        <dbReference type="ARBA" id="ARBA00010815"/>
    </source>
</evidence>
<evidence type="ECO:0000256" key="3">
    <source>
        <dbReference type="ARBA" id="ARBA00022679"/>
    </source>
</evidence>
<name>A0ABZ2JZ44_9BACT</name>
<dbReference type="Pfam" id="PF02353">
    <property type="entry name" value="CMAS"/>
    <property type="match status" value="1"/>
</dbReference>
<proteinExistence type="inferred from homology"/>
<keyword evidence="4" id="KW-0949">S-adenosyl-L-methionine</keyword>
<dbReference type="InterPro" id="IPR050723">
    <property type="entry name" value="CFA/CMAS"/>
</dbReference>
<dbReference type="Pfam" id="PF25371">
    <property type="entry name" value="DUF7884"/>
    <property type="match status" value="1"/>
</dbReference>
<accession>A0ABZ2JZ44</accession>
<evidence type="ECO:0000313" key="7">
    <source>
        <dbReference type="EMBL" id="WXA90565.1"/>
    </source>
</evidence>
<dbReference type="SUPFAM" id="SSF53335">
    <property type="entry name" value="S-adenosyl-L-methionine-dependent methyltransferases"/>
    <property type="match status" value="1"/>
</dbReference>